<proteinExistence type="predicted"/>
<dbReference type="Proteomes" id="UP000075886">
    <property type="component" value="Unassembled WGS sequence"/>
</dbReference>
<organism evidence="1 2">
    <name type="scientific">Anopheles farauti</name>
    <dbReference type="NCBI Taxonomy" id="69004"/>
    <lineage>
        <taxon>Eukaryota</taxon>
        <taxon>Metazoa</taxon>
        <taxon>Ecdysozoa</taxon>
        <taxon>Arthropoda</taxon>
        <taxon>Hexapoda</taxon>
        <taxon>Insecta</taxon>
        <taxon>Pterygota</taxon>
        <taxon>Neoptera</taxon>
        <taxon>Endopterygota</taxon>
        <taxon>Diptera</taxon>
        <taxon>Nematocera</taxon>
        <taxon>Culicoidea</taxon>
        <taxon>Culicidae</taxon>
        <taxon>Anophelinae</taxon>
        <taxon>Anopheles</taxon>
    </lineage>
</organism>
<protein>
    <submittedName>
        <fullName evidence="1">Uncharacterized protein</fullName>
    </submittedName>
</protein>
<reference evidence="1" key="2">
    <citation type="submission" date="2020-05" db="UniProtKB">
        <authorList>
            <consortium name="EnsemblMetazoa"/>
        </authorList>
    </citation>
    <scope>IDENTIFICATION</scope>
    <source>
        <strain evidence="1">FAR1</strain>
    </source>
</reference>
<keyword evidence="2" id="KW-1185">Reference proteome</keyword>
<name>A0A182Q322_9DIPT</name>
<dbReference type="EnsemblMetazoa" id="AFAF002097-RA">
    <property type="protein sequence ID" value="AFAF002097-PA"/>
    <property type="gene ID" value="AFAF002097"/>
</dbReference>
<sequence>MMLNTADPITPLMPMSSFAKNTPMMTVANSGAELPAAINVAPATSGDSFSSRAGRQKQAMRIIIAHDRQPEEGEDGHQHVYDQATVLPDVRAHQRLRELFDRGVVHCSSSESSKTSQFQYSYRSYLPTPFHESGREEK</sequence>
<evidence type="ECO:0000313" key="2">
    <source>
        <dbReference type="Proteomes" id="UP000075886"/>
    </source>
</evidence>
<dbReference type="VEuPathDB" id="VectorBase:AFAF002097"/>
<dbReference type="AlphaFoldDB" id="A0A182Q322"/>
<evidence type="ECO:0000313" key="1">
    <source>
        <dbReference type="EnsemblMetazoa" id="AFAF002097-PA"/>
    </source>
</evidence>
<dbReference type="EMBL" id="AXCN02001605">
    <property type="status" value="NOT_ANNOTATED_CDS"/>
    <property type="molecule type" value="Genomic_DNA"/>
</dbReference>
<accession>A0A182Q322</accession>
<reference evidence="2" key="1">
    <citation type="submission" date="2014-01" db="EMBL/GenBank/DDBJ databases">
        <title>The Genome Sequence of Anopheles farauti FAR1 (V2).</title>
        <authorList>
            <consortium name="The Broad Institute Genomics Platform"/>
            <person name="Neafsey D.E."/>
            <person name="Besansky N."/>
            <person name="Howell P."/>
            <person name="Walton C."/>
            <person name="Young S.K."/>
            <person name="Zeng Q."/>
            <person name="Gargeya S."/>
            <person name="Fitzgerald M."/>
            <person name="Haas B."/>
            <person name="Abouelleil A."/>
            <person name="Allen A.W."/>
            <person name="Alvarado L."/>
            <person name="Arachchi H.M."/>
            <person name="Berlin A.M."/>
            <person name="Chapman S.B."/>
            <person name="Gainer-Dewar J."/>
            <person name="Goldberg J."/>
            <person name="Griggs A."/>
            <person name="Gujja S."/>
            <person name="Hansen M."/>
            <person name="Howarth C."/>
            <person name="Imamovic A."/>
            <person name="Ireland A."/>
            <person name="Larimer J."/>
            <person name="McCowan C."/>
            <person name="Murphy C."/>
            <person name="Pearson M."/>
            <person name="Poon T.W."/>
            <person name="Priest M."/>
            <person name="Roberts A."/>
            <person name="Saif S."/>
            <person name="Shea T."/>
            <person name="Sisk P."/>
            <person name="Sykes S."/>
            <person name="Wortman J."/>
            <person name="Nusbaum C."/>
            <person name="Birren B."/>
        </authorList>
    </citation>
    <scope>NUCLEOTIDE SEQUENCE [LARGE SCALE GENOMIC DNA]</scope>
    <source>
        <strain evidence="2">FAR1</strain>
    </source>
</reference>